<reference evidence="1" key="1">
    <citation type="submission" date="2021-02" db="EMBL/GenBank/DDBJ databases">
        <title>Genome sequence Cadophora malorum strain M34.</title>
        <authorList>
            <person name="Stefanovic E."/>
            <person name="Vu D."/>
            <person name="Scully C."/>
            <person name="Dijksterhuis J."/>
            <person name="Roader J."/>
            <person name="Houbraken J."/>
        </authorList>
    </citation>
    <scope>NUCLEOTIDE SEQUENCE</scope>
    <source>
        <strain evidence="1">M34</strain>
    </source>
</reference>
<accession>A0A8H7WL29</accession>
<dbReference type="Proteomes" id="UP000664132">
    <property type="component" value="Unassembled WGS sequence"/>
</dbReference>
<proteinExistence type="predicted"/>
<dbReference type="AlphaFoldDB" id="A0A8H7WL29"/>
<comment type="caution">
    <text evidence="1">The sequence shown here is derived from an EMBL/GenBank/DDBJ whole genome shotgun (WGS) entry which is preliminary data.</text>
</comment>
<protein>
    <submittedName>
        <fullName evidence="1">Uncharacterized protein</fullName>
    </submittedName>
</protein>
<evidence type="ECO:0000313" key="1">
    <source>
        <dbReference type="EMBL" id="KAG4426855.1"/>
    </source>
</evidence>
<dbReference type="OrthoDB" id="3481287at2759"/>
<sequence>MMTSKPSFLATNYCAFCYEQFPLDFVPGPNAWQSVVRAVLSLDVEGEDTIELTKSTYLPSNHCDVDVTLIGRLRTKVVTISRELRVNQTCESDRLAFCFHSWCYSVLKWDLKWEAEDCFVPVIYKLARALAPDPSMWEDIQDRRLYLDTARVRMLACYEKQPLLMSRLPTEIRTYIWRYTGVLTPYSAFVLVRTETSRLVRHLRSPLTRGLSQYQGPFLSASMVSVFGTEYIQGLMEDGESEGNRCSIGNATRLKYVISVGGLCAIQFLGVDWEGDWIGKIPTVDCAWYGIIRGEVSTLRYGYSDLNCTGITIAEPSTISQVVWDQADFPSTLLDPDATLFDFDRDVMHSEPRSAKRRFFRYLSLWSKDEYTRGISVYISGHGIVGLEVHFTRFSRLSGTRKGCTLHLSFCPDERIAHVWLRVLNTPSSAFATPALVIETTRGRLHTFGSYIRPSMVIGNGYKWILLQPEGYITGLYHEKVRSGMAIMRLGVIGEGTFPGAAPRRPQYHNCQFPSPPIGAPNAGLFLSFAVLDGLERVDICRFKTRCTGLMIHYLDGRISVLGQWHSSCTSQRYCIYDGNGPAVTCISFEMSRYKDRHIVTEVSFTPFTAKAISDSEYRIFGVGEHIAWWCSERYDEVSRWTGELQDVPEESTMIQRV</sequence>
<evidence type="ECO:0000313" key="2">
    <source>
        <dbReference type="Proteomes" id="UP000664132"/>
    </source>
</evidence>
<dbReference type="EMBL" id="JAFJYH010000001">
    <property type="protein sequence ID" value="KAG4426855.1"/>
    <property type="molecule type" value="Genomic_DNA"/>
</dbReference>
<keyword evidence="2" id="KW-1185">Reference proteome</keyword>
<gene>
    <name evidence="1" type="ORF">IFR04_000286</name>
</gene>
<organism evidence="1 2">
    <name type="scientific">Cadophora malorum</name>
    <dbReference type="NCBI Taxonomy" id="108018"/>
    <lineage>
        <taxon>Eukaryota</taxon>
        <taxon>Fungi</taxon>
        <taxon>Dikarya</taxon>
        <taxon>Ascomycota</taxon>
        <taxon>Pezizomycotina</taxon>
        <taxon>Leotiomycetes</taxon>
        <taxon>Helotiales</taxon>
        <taxon>Ploettnerulaceae</taxon>
        <taxon>Cadophora</taxon>
    </lineage>
</organism>
<name>A0A8H7WL29_9HELO</name>